<evidence type="ECO:0000256" key="4">
    <source>
        <dbReference type="ARBA" id="ARBA00022449"/>
    </source>
</evidence>
<keyword evidence="8 11" id="KW-1133">Transmembrane helix</keyword>
<evidence type="ECO:0000256" key="2">
    <source>
        <dbReference type="ARBA" id="ARBA00005551"/>
    </source>
</evidence>
<feature type="transmembrane region" description="Helical" evidence="11">
    <location>
        <begin position="326"/>
        <end position="347"/>
    </location>
</feature>
<evidence type="ECO:0000313" key="15">
    <source>
        <dbReference type="Proteomes" id="UP000675747"/>
    </source>
</evidence>
<dbReference type="FunFam" id="3.40.50.720:FF:000036">
    <property type="entry name" value="Glutathione-regulated potassium-efflux system protein KefB"/>
    <property type="match status" value="1"/>
</dbReference>
<feature type="transmembrane region" description="Helical" evidence="11">
    <location>
        <begin position="55"/>
        <end position="74"/>
    </location>
</feature>
<comment type="similarity">
    <text evidence="2">Belongs to the monovalent cation:proton antiporter 2 (CPA2) transporter (TC 2.A.37) family.</text>
</comment>
<dbReference type="EMBL" id="JAGQFT020000004">
    <property type="protein sequence ID" value="MBS7457036.1"/>
    <property type="molecule type" value="Genomic_DNA"/>
</dbReference>
<feature type="transmembrane region" description="Helical" evidence="11">
    <location>
        <begin position="30"/>
        <end position="49"/>
    </location>
</feature>
<evidence type="ECO:0000256" key="1">
    <source>
        <dbReference type="ARBA" id="ARBA00004127"/>
    </source>
</evidence>
<dbReference type="PANTHER" id="PTHR46157">
    <property type="entry name" value="K(+) EFFLUX ANTIPORTER 3, CHLOROPLASTIC"/>
    <property type="match status" value="1"/>
</dbReference>
<keyword evidence="15" id="KW-1185">Reference proteome</keyword>
<accession>A0A8J7VSW0</accession>
<evidence type="ECO:0000256" key="7">
    <source>
        <dbReference type="ARBA" id="ARBA00022958"/>
    </source>
</evidence>
<dbReference type="NCBIfam" id="TIGR00932">
    <property type="entry name" value="2a37"/>
    <property type="match status" value="1"/>
</dbReference>
<evidence type="ECO:0000256" key="5">
    <source>
        <dbReference type="ARBA" id="ARBA00022538"/>
    </source>
</evidence>
<evidence type="ECO:0000313" key="13">
    <source>
        <dbReference type="EMBL" id="MBR0562525.1"/>
    </source>
</evidence>
<reference evidence="13" key="2">
    <citation type="submission" date="2021-04" db="EMBL/GenBank/DDBJ databases">
        <authorList>
            <person name="Karlyshev A.V."/>
        </authorList>
    </citation>
    <scope>NUCLEOTIDE SEQUENCE</scope>
    <source>
        <strain evidence="13">LMG 29479</strain>
    </source>
</reference>
<evidence type="ECO:0000256" key="10">
    <source>
        <dbReference type="ARBA" id="ARBA00023136"/>
    </source>
</evidence>
<keyword evidence="4" id="KW-0050">Antiport</keyword>
<dbReference type="Gene3D" id="3.40.50.720">
    <property type="entry name" value="NAD(P)-binding Rossmann-like Domain"/>
    <property type="match status" value="1"/>
</dbReference>
<feature type="domain" description="RCK N-terminal" evidence="12">
    <location>
        <begin position="402"/>
        <end position="521"/>
    </location>
</feature>
<dbReference type="PROSITE" id="PS51201">
    <property type="entry name" value="RCK_N"/>
    <property type="match status" value="1"/>
</dbReference>
<keyword evidence="6 11" id="KW-0812">Transmembrane</keyword>
<protein>
    <submittedName>
        <fullName evidence="13">Monovalent cation:proton antiporter-2 (CPA2) family protein</fullName>
    </submittedName>
</protein>
<reference evidence="14 15" key="1">
    <citation type="journal article" date="2021" name="Microbiol. Resour. Announc.">
        <title>Draft Genome Sequence of Coralloluteibacterium stylophorae LMG 29479T.</title>
        <authorList>
            <person name="Karlyshev A.V."/>
            <person name="Kudryashova E.B."/>
            <person name="Ariskina E.V."/>
            <person name="Conroy A.P."/>
            <person name="Abidueva E.Y."/>
        </authorList>
    </citation>
    <scope>NUCLEOTIDE SEQUENCE [LARGE SCALE GENOMIC DNA]</scope>
    <source>
        <strain evidence="14 15">LMG 29479</strain>
    </source>
</reference>
<feature type="transmembrane region" description="Helical" evidence="11">
    <location>
        <begin position="295"/>
        <end position="314"/>
    </location>
</feature>
<dbReference type="InterPro" id="IPR006153">
    <property type="entry name" value="Cation/H_exchanger_TM"/>
</dbReference>
<keyword evidence="3" id="KW-0813">Transport</keyword>
<dbReference type="InterPro" id="IPR003148">
    <property type="entry name" value="RCK_N"/>
</dbReference>
<feature type="transmembrane region" description="Helical" evidence="11">
    <location>
        <begin position="6"/>
        <end position="23"/>
    </location>
</feature>
<gene>
    <name evidence="14" type="ORF">KB893_007790</name>
    <name evidence="13" type="ORF">KB893_08355</name>
</gene>
<feature type="transmembrane region" description="Helical" evidence="11">
    <location>
        <begin position="239"/>
        <end position="258"/>
    </location>
</feature>
<dbReference type="GO" id="GO:0008324">
    <property type="term" value="F:monoatomic cation transmembrane transporter activity"/>
    <property type="evidence" value="ECO:0007669"/>
    <property type="project" value="InterPro"/>
</dbReference>
<feature type="transmembrane region" description="Helical" evidence="11">
    <location>
        <begin position="147"/>
        <end position="170"/>
    </location>
</feature>
<feature type="transmembrane region" description="Helical" evidence="11">
    <location>
        <begin position="270"/>
        <end position="289"/>
    </location>
</feature>
<name>A0A8J7VSW0_9GAMM</name>
<evidence type="ECO:0000256" key="8">
    <source>
        <dbReference type="ARBA" id="ARBA00022989"/>
    </source>
</evidence>
<dbReference type="EMBL" id="JAGQFT010000057">
    <property type="protein sequence ID" value="MBR0562525.1"/>
    <property type="molecule type" value="Genomic_DNA"/>
</dbReference>
<feature type="transmembrane region" description="Helical" evidence="11">
    <location>
        <begin position="116"/>
        <end position="135"/>
    </location>
</feature>
<evidence type="ECO:0000256" key="9">
    <source>
        <dbReference type="ARBA" id="ARBA00023065"/>
    </source>
</evidence>
<keyword evidence="5" id="KW-0633">Potassium transport</keyword>
<feature type="transmembrane region" description="Helical" evidence="11">
    <location>
        <begin position="86"/>
        <end position="110"/>
    </location>
</feature>
<organism evidence="13">
    <name type="scientific">Coralloluteibacterium stylophorae</name>
    <dbReference type="NCBI Taxonomy" id="1776034"/>
    <lineage>
        <taxon>Bacteria</taxon>
        <taxon>Pseudomonadati</taxon>
        <taxon>Pseudomonadota</taxon>
        <taxon>Gammaproteobacteria</taxon>
        <taxon>Lysobacterales</taxon>
        <taxon>Lysobacteraceae</taxon>
        <taxon>Coralloluteibacterium</taxon>
    </lineage>
</organism>
<keyword evidence="7" id="KW-0630">Potassium</keyword>
<dbReference type="PANTHER" id="PTHR46157:SF4">
    <property type="entry name" value="K(+) EFFLUX ANTIPORTER 3, CHLOROPLASTIC"/>
    <property type="match status" value="1"/>
</dbReference>
<sequence length="604" mass="64273">MHGDSLELALVFLIAAVVMVPLFRRFGLGAVLGYLVAGIAIGPSGLGVVGDPERVMAASELGVVMMLFVIGLELSLARLKLMRRAVFGAGALQVLACGLVLGMVPLLGGFGWRTDLVIGLGLALSSTAVGLQLIAERRELTSPYGRLAFAILLFQDLAAVPLLAAIPLLGSAKAAAQLAPSWHEVGLAVGVIALVVVGGRYVLRYVFRIVARARTSELLTATALLVVVGNAWLMEQAGLSMGLGAFLAGVLLADSEFRHELESQVEPFKGLLLGLFFIAVGMSVDLAAIAAEPWLIAGGVLGLLAAKALLLWAIGRLFGLDGRGALMLAAALALGGEFSFVMFSEALEAGLIDAAMRVRLIAIVGLSMAATPLALIAVGGWLRRRSRQAPPPAEPLPDDFATPRVVIAGFGRVGQLIGRMLRAAGIGFIALEHSVEQVAVSRRYGNPIHYGDPERIELLRAADVGRAEVFVVAIDDPDSNLRVARLVKRHYPHLRVLARARNRQHAFRLMDLGAEQVRESFHSSLEMGERVLTALGMPAERAASCRRRFHDHDEALLARQQALYEDDGALVASTRDAQIQLEELFAADMAAEADGRAAPRRPQA</sequence>
<dbReference type="InterPro" id="IPR004771">
    <property type="entry name" value="K/H_exchanger"/>
</dbReference>
<dbReference type="GO" id="GO:0015297">
    <property type="term" value="F:antiporter activity"/>
    <property type="evidence" value="ECO:0007669"/>
    <property type="project" value="UniProtKB-KW"/>
</dbReference>
<dbReference type="Pfam" id="PF02254">
    <property type="entry name" value="TrkA_N"/>
    <property type="match status" value="1"/>
</dbReference>
<dbReference type="Pfam" id="PF00999">
    <property type="entry name" value="Na_H_Exchanger"/>
    <property type="match status" value="1"/>
</dbReference>
<evidence type="ECO:0000313" key="14">
    <source>
        <dbReference type="EMBL" id="MBS7457036.1"/>
    </source>
</evidence>
<dbReference type="Proteomes" id="UP000675747">
    <property type="component" value="Unassembled WGS sequence"/>
</dbReference>
<comment type="caution">
    <text evidence="13">The sequence shown here is derived from an EMBL/GenBank/DDBJ whole genome shotgun (WGS) entry which is preliminary data.</text>
</comment>
<feature type="transmembrane region" description="Helical" evidence="11">
    <location>
        <begin position="359"/>
        <end position="382"/>
    </location>
</feature>
<comment type="subcellular location">
    <subcellularLocation>
        <location evidence="1">Endomembrane system</location>
        <topology evidence="1">Multi-pass membrane protein</topology>
    </subcellularLocation>
</comment>
<dbReference type="InterPro" id="IPR038770">
    <property type="entry name" value="Na+/solute_symporter_sf"/>
</dbReference>
<proteinExistence type="inferred from homology"/>
<keyword evidence="9" id="KW-0406">Ion transport</keyword>
<dbReference type="GO" id="GO:0005886">
    <property type="term" value="C:plasma membrane"/>
    <property type="evidence" value="ECO:0007669"/>
    <property type="project" value="TreeGrafter"/>
</dbReference>
<evidence type="ECO:0000256" key="6">
    <source>
        <dbReference type="ARBA" id="ARBA00022692"/>
    </source>
</evidence>
<feature type="transmembrane region" description="Helical" evidence="11">
    <location>
        <begin position="182"/>
        <end position="203"/>
    </location>
</feature>
<keyword evidence="10 11" id="KW-0472">Membrane</keyword>
<dbReference type="GO" id="GO:0012505">
    <property type="term" value="C:endomembrane system"/>
    <property type="evidence" value="ECO:0007669"/>
    <property type="project" value="UniProtKB-SubCell"/>
</dbReference>
<evidence type="ECO:0000256" key="11">
    <source>
        <dbReference type="SAM" id="Phobius"/>
    </source>
</evidence>
<dbReference type="AlphaFoldDB" id="A0A8J7VSW0"/>
<dbReference type="Gene3D" id="1.20.1530.20">
    <property type="match status" value="1"/>
</dbReference>
<dbReference type="InterPro" id="IPR036291">
    <property type="entry name" value="NAD(P)-bd_dom_sf"/>
</dbReference>
<evidence type="ECO:0000259" key="12">
    <source>
        <dbReference type="PROSITE" id="PS51201"/>
    </source>
</evidence>
<dbReference type="GO" id="GO:1902600">
    <property type="term" value="P:proton transmembrane transport"/>
    <property type="evidence" value="ECO:0007669"/>
    <property type="project" value="InterPro"/>
</dbReference>
<evidence type="ECO:0000256" key="3">
    <source>
        <dbReference type="ARBA" id="ARBA00022448"/>
    </source>
</evidence>
<dbReference type="GO" id="GO:0006813">
    <property type="term" value="P:potassium ion transport"/>
    <property type="evidence" value="ECO:0007669"/>
    <property type="project" value="UniProtKB-KW"/>
</dbReference>
<dbReference type="RefSeq" id="WP_211926466.1">
    <property type="nucleotide sequence ID" value="NZ_JAGQFT020000004.1"/>
</dbReference>
<dbReference type="SUPFAM" id="SSF51735">
    <property type="entry name" value="NAD(P)-binding Rossmann-fold domains"/>
    <property type="match status" value="1"/>
</dbReference>